<dbReference type="Proteomes" id="UP000885936">
    <property type="component" value="Unassembled WGS sequence"/>
</dbReference>
<accession>A0A7C0X287</accession>
<dbReference type="EMBL" id="DRIE01000050">
    <property type="protein sequence ID" value="HEC56865.1"/>
    <property type="molecule type" value="Genomic_DNA"/>
</dbReference>
<organism evidence="1">
    <name type="scientific">Candidatus Syntropharchaeum butanivorans</name>
    <dbReference type="NCBI Taxonomy" id="1839936"/>
    <lineage>
        <taxon>Archaea</taxon>
        <taxon>Methanobacteriati</taxon>
        <taxon>Methanobacteriota</taxon>
        <taxon>Stenosarchaea group</taxon>
        <taxon>Methanomicrobia</taxon>
        <taxon>Methanosarcinales</taxon>
        <taxon>ANME-2 cluster</taxon>
        <taxon>Candidatus Syntropharchaeum</taxon>
    </lineage>
</organism>
<dbReference type="Proteomes" id="UP000885863">
    <property type="component" value="Unassembled WGS sequence"/>
</dbReference>
<comment type="caution">
    <text evidence="1">The sequence shown here is derived from an EMBL/GenBank/DDBJ whole genome shotgun (WGS) entry which is preliminary data.</text>
</comment>
<gene>
    <name evidence="1" type="ORF">ENG09_01275</name>
    <name evidence="2" type="ORF">ENI32_03140</name>
</gene>
<evidence type="ECO:0000313" key="1">
    <source>
        <dbReference type="EMBL" id="HDM35873.1"/>
    </source>
</evidence>
<proteinExistence type="predicted"/>
<reference evidence="1" key="1">
    <citation type="journal article" date="2020" name="mSystems">
        <title>Genome- and Community-Level Interaction Insights into Carbon Utilization and Element Cycling Functions of Hydrothermarchaeota in Hydrothermal Sediment.</title>
        <authorList>
            <person name="Zhou Z."/>
            <person name="Liu Y."/>
            <person name="Xu W."/>
            <person name="Pan J."/>
            <person name="Luo Z.H."/>
            <person name="Li M."/>
        </authorList>
    </citation>
    <scope>NUCLEOTIDE SEQUENCE [LARGE SCALE GENOMIC DNA]</scope>
    <source>
        <strain evidence="1">HyVt-185</strain>
        <strain evidence="2">HyVt-386</strain>
    </source>
</reference>
<sequence>MVKCEVCMYTPDGKEIEGAMDIPWEPYVTEADDGPHYFCSHACQRYFEMREGIAEVCWEPCSEEEVERRKKIIDSNYEAGNGLGSDYGPWDEEEE</sequence>
<dbReference type="AlphaFoldDB" id="A0A7C0X287"/>
<evidence type="ECO:0000313" key="2">
    <source>
        <dbReference type="EMBL" id="HEC56865.1"/>
    </source>
</evidence>
<dbReference type="EMBL" id="DQZR01000049">
    <property type="protein sequence ID" value="HDM35873.1"/>
    <property type="molecule type" value="Genomic_DNA"/>
</dbReference>
<protein>
    <submittedName>
        <fullName evidence="1">Uncharacterized protein</fullName>
    </submittedName>
</protein>
<name>A0A7C0X287_9EURY</name>